<feature type="signal peptide" evidence="10">
    <location>
        <begin position="1"/>
        <end position="31"/>
    </location>
</feature>
<keyword evidence="5 9" id="KW-0378">Hydrolase</keyword>
<proteinExistence type="inferred from homology"/>
<dbReference type="Proteomes" id="UP001386955">
    <property type="component" value="Unassembled WGS sequence"/>
</dbReference>
<dbReference type="PROSITE" id="PS00502">
    <property type="entry name" value="POLYGALACTURONASE"/>
    <property type="match status" value="1"/>
</dbReference>
<dbReference type="EMBL" id="JAYMYS010000003">
    <property type="protein sequence ID" value="KAK7400711.1"/>
    <property type="molecule type" value="Genomic_DNA"/>
</dbReference>
<evidence type="ECO:0000256" key="1">
    <source>
        <dbReference type="ARBA" id="ARBA00004191"/>
    </source>
</evidence>
<dbReference type="GO" id="GO:0071555">
    <property type="term" value="P:cell wall organization"/>
    <property type="evidence" value="ECO:0007669"/>
    <property type="project" value="UniProtKB-KW"/>
</dbReference>
<dbReference type="GO" id="GO:0004650">
    <property type="term" value="F:polygalacturonase activity"/>
    <property type="evidence" value="ECO:0007669"/>
    <property type="project" value="InterPro"/>
</dbReference>
<keyword evidence="12" id="KW-1185">Reference proteome</keyword>
<name>A0AAN9SN77_PSOTE</name>
<evidence type="ECO:0000256" key="6">
    <source>
        <dbReference type="ARBA" id="ARBA00023295"/>
    </source>
</evidence>
<evidence type="ECO:0000256" key="8">
    <source>
        <dbReference type="PROSITE-ProRule" id="PRU10052"/>
    </source>
</evidence>
<keyword evidence="6 9" id="KW-0326">Glycosidase</keyword>
<keyword evidence="4" id="KW-0964">Secreted</keyword>
<dbReference type="InterPro" id="IPR000743">
    <property type="entry name" value="Glyco_hydro_28"/>
</dbReference>
<dbReference type="InterPro" id="IPR011050">
    <property type="entry name" value="Pectin_lyase_fold/virulence"/>
</dbReference>
<dbReference type="SUPFAM" id="SSF51126">
    <property type="entry name" value="Pectin lyase-like"/>
    <property type="match status" value="1"/>
</dbReference>
<sequence length="405" mass="42851">MTNPTPPNLTLHHGNFLLSLILCCWLCSSMAMIMGASATYNVVNFGAKSDGKTDSTKAFLNAWAKACASTNPSSIYVPQGRFLVKSATFSGKCNNKGVTFTIDGTLVAPSDYRVTGNAGNWLQFEHVDGVSIHGGVLDGQGTALWGCKNSGKGNCPTGATTLQFTNSKNIAIGGLTSMNSQLFHIVFNGCQNVKVQGVKVLASGNSPNTDGIHVQMSSHVTILNSKIRTGDDCISIGPGTTDLWIENIACGPGHGISIGSLGKDLNELGVQNVTVKTVTFTGTQNGVRIKTWGRPSKGFVRNVLFQDVIMDNVENPVIIDQNYCPDHKGCPGQASGVKVSDVTYQDIHGTSATQVAVKFDCSSKYPCSGIKMKDVKLTYKNKPALASCNHADGNSLGSVQPQSCF</sequence>
<dbReference type="Pfam" id="PF00295">
    <property type="entry name" value="Glyco_hydro_28"/>
    <property type="match status" value="1"/>
</dbReference>
<accession>A0AAN9SN77</accession>
<evidence type="ECO:0000256" key="5">
    <source>
        <dbReference type="ARBA" id="ARBA00022801"/>
    </source>
</evidence>
<evidence type="ECO:0000313" key="12">
    <source>
        <dbReference type="Proteomes" id="UP001386955"/>
    </source>
</evidence>
<evidence type="ECO:0000256" key="3">
    <source>
        <dbReference type="ARBA" id="ARBA00022512"/>
    </source>
</evidence>
<evidence type="ECO:0000256" key="2">
    <source>
        <dbReference type="ARBA" id="ARBA00008834"/>
    </source>
</evidence>
<dbReference type="InterPro" id="IPR006626">
    <property type="entry name" value="PbH1"/>
</dbReference>
<dbReference type="AlphaFoldDB" id="A0AAN9SN77"/>
<dbReference type="Gene3D" id="2.160.20.10">
    <property type="entry name" value="Single-stranded right-handed beta-helix, Pectin lyase-like"/>
    <property type="match status" value="1"/>
</dbReference>
<evidence type="ECO:0000256" key="4">
    <source>
        <dbReference type="ARBA" id="ARBA00022525"/>
    </source>
</evidence>
<feature type="active site" evidence="8">
    <location>
        <position position="254"/>
    </location>
</feature>
<comment type="caution">
    <text evidence="11">The sequence shown here is derived from an EMBL/GenBank/DDBJ whole genome shotgun (WGS) entry which is preliminary data.</text>
</comment>
<keyword evidence="3" id="KW-0134">Cell wall</keyword>
<keyword evidence="10" id="KW-0732">Signal</keyword>
<comment type="subcellular location">
    <subcellularLocation>
        <location evidence="1">Secreted</location>
        <location evidence="1">Cell wall</location>
    </subcellularLocation>
</comment>
<dbReference type="GO" id="GO:0005975">
    <property type="term" value="P:carbohydrate metabolic process"/>
    <property type="evidence" value="ECO:0007669"/>
    <property type="project" value="InterPro"/>
</dbReference>
<dbReference type="InterPro" id="IPR012334">
    <property type="entry name" value="Pectin_lyas_fold"/>
</dbReference>
<dbReference type="PANTHER" id="PTHR31375">
    <property type="match status" value="1"/>
</dbReference>
<reference evidence="11 12" key="1">
    <citation type="submission" date="2024-01" db="EMBL/GenBank/DDBJ databases">
        <title>The genomes of 5 underutilized Papilionoideae crops provide insights into root nodulation and disease resistanc.</title>
        <authorList>
            <person name="Jiang F."/>
        </authorList>
    </citation>
    <scope>NUCLEOTIDE SEQUENCE [LARGE SCALE GENOMIC DNA]</scope>
    <source>
        <strain evidence="11">DUOXIRENSHENG_FW03</strain>
        <tissue evidence="11">Leaves</tissue>
    </source>
</reference>
<feature type="chain" id="PRO_5042904090" description="Polygalacturonase" evidence="10">
    <location>
        <begin position="32"/>
        <end position="405"/>
    </location>
</feature>
<dbReference type="FunFam" id="2.160.20.10:FF:000016">
    <property type="entry name" value="Polygalacturonase 7"/>
    <property type="match status" value="1"/>
</dbReference>
<comment type="similarity">
    <text evidence="2 9">Belongs to the glycosyl hydrolase 28 family.</text>
</comment>
<dbReference type="SMART" id="SM00710">
    <property type="entry name" value="PbH1"/>
    <property type="match status" value="6"/>
</dbReference>
<evidence type="ECO:0000256" key="7">
    <source>
        <dbReference type="ARBA" id="ARBA00023316"/>
    </source>
</evidence>
<gene>
    <name evidence="11" type="ORF">VNO78_11987</name>
</gene>
<evidence type="ECO:0000256" key="9">
    <source>
        <dbReference type="RuleBase" id="RU361169"/>
    </source>
</evidence>
<protein>
    <recommendedName>
        <fullName evidence="13">Polygalacturonase</fullName>
    </recommendedName>
</protein>
<evidence type="ECO:0000313" key="11">
    <source>
        <dbReference type="EMBL" id="KAK7400711.1"/>
    </source>
</evidence>
<evidence type="ECO:0008006" key="13">
    <source>
        <dbReference type="Google" id="ProtNLM"/>
    </source>
</evidence>
<keyword evidence="7" id="KW-0961">Cell wall biogenesis/degradation</keyword>
<evidence type="ECO:0000256" key="10">
    <source>
        <dbReference type="SAM" id="SignalP"/>
    </source>
</evidence>
<organism evidence="11 12">
    <name type="scientific">Psophocarpus tetragonolobus</name>
    <name type="common">Winged bean</name>
    <name type="synonym">Dolichos tetragonolobus</name>
    <dbReference type="NCBI Taxonomy" id="3891"/>
    <lineage>
        <taxon>Eukaryota</taxon>
        <taxon>Viridiplantae</taxon>
        <taxon>Streptophyta</taxon>
        <taxon>Embryophyta</taxon>
        <taxon>Tracheophyta</taxon>
        <taxon>Spermatophyta</taxon>
        <taxon>Magnoliopsida</taxon>
        <taxon>eudicotyledons</taxon>
        <taxon>Gunneridae</taxon>
        <taxon>Pentapetalae</taxon>
        <taxon>rosids</taxon>
        <taxon>fabids</taxon>
        <taxon>Fabales</taxon>
        <taxon>Fabaceae</taxon>
        <taxon>Papilionoideae</taxon>
        <taxon>50 kb inversion clade</taxon>
        <taxon>NPAAA clade</taxon>
        <taxon>indigoferoid/millettioid clade</taxon>
        <taxon>Phaseoleae</taxon>
        <taxon>Psophocarpus</taxon>
    </lineage>
</organism>